<protein>
    <submittedName>
        <fullName evidence="3">Undecaprenyl-phosphate mannosyltransferase</fullName>
        <ecNumber evidence="3">2.4.1.54</ecNumber>
    </submittedName>
</protein>
<dbReference type="EMBL" id="SJPM01000043">
    <property type="protein sequence ID" value="TWT86082.1"/>
    <property type="molecule type" value="Genomic_DNA"/>
</dbReference>
<dbReference type="GO" id="GO:0047267">
    <property type="term" value="F:undecaprenyl-phosphate mannosyltransferase activity"/>
    <property type="evidence" value="ECO:0007669"/>
    <property type="project" value="UniProtKB-EC"/>
</dbReference>
<keyword evidence="3" id="KW-0808">Transferase</keyword>
<keyword evidence="4" id="KW-1185">Reference proteome</keyword>
<proteinExistence type="predicted"/>
<evidence type="ECO:0000313" key="4">
    <source>
        <dbReference type="Proteomes" id="UP000316213"/>
    </source>
</evidence>
<evidence type="ECO:0000313" key="3">
    <source>
        <dbReference type="EMBL" id="TWT86082.1"/>
    </source>
</evidence>
<name>A0A5C5ZFH7_9BACT</name>
<dbReference type="InterPro" id="IPR050256">
    <property type="entry name" value="Glycosyltransferase_2"/>
</dbReference>
<dbReference type="PANTHER" id="PTHR48090">
    <property type="entry name" value="UNDECAPRENYL-PHOSPHATE 4-DEOXY-4-FORMAMIDO-L-ARABINOSE TRANSFERASE-RELATED"/>
    <property type="match status" value="1"/>
</dbReference>
<dbReference type="CDD" id="cd04179">
    <property type="entry name" value="DPM_DPG-synthase_like"/>
    <property type="match status" value="1"/>
</dbReference>
<dbReference type="InterPro" id="IPR029044">
    <property type="entry name" value="Nucleotide-diphossugar_trans"/>
</dbReference>
<dbReference type="PANTHER" id="PTHR48090:SF7">
    <property type="entry name" value="RFBJ PROTEIN"/>
    <property type="match status" value="1"/>
</dbReference>
<dbReference type="InterPro" id="IPR001173">
    <property type="entry name" value="Glyco_trans_2-like"/>
</dbReference>
<dbReference type="Gene3D" id="3.90.550.10">
    <property type="entry name" value="Spore Coat Polysaccharide Biosynthesis Protein SpsA, Chain A"/>
    <property type="match status" value="1"/>
</dbReference>
<dbReference type="Proteomes" id="UP000316213">
    <property type="component" value="Unassembled WGS sequence"/>
</dbReference>
<dbReference type="AlphaFoldDB" id="A0A5C5ZFH7"/>
<feature type="domain" description="Glycosyltransferase 2-like" evidence="2">
    <location>
        <begin position="26"/>
        <end position="190"/>
    </location>
</feature>
<reference evidence="3 4" key="1">
    <citation type="submission" date="2019-02" db="EMBL/GenBank/DDBJ databases">
        <title>Deep-cultivation of Planctomycetes and their phenomic and genomic characterization uncovers novel biology.</title>
        <authorList>
            <person name="Wiegand S."/>
            <person name="Jogler M."/>
            <person name="Boedeker C."/>
            <person name="Pinto D."/>
            <person name="Vollmers J."/>
            <person name="Rivas-Marin E."/>
            <person name="Kohn T."/>
            <person name="Peeters S.H."/>
            <person name="Heuer A."/>
            <person name="Rast P."/>
            <person name="Oberbeckmann S."/>
            <person name="Bunk B."/>
            <person name="Jeske O."/>
            <person name="Meyerdierks A."/>
            <person name="Storesund J.E."/>
            <person name="Kallscheuer N."/>
            <person name="Luecker S."/>
            <person name="Lage O.M."/>
            <person name="Pohl T."/>
            <person name="Merkel B.J."/>
            <person name="Hornburger P."/>
            <person name="Mueller R.-W."/>
            <person name="Bruemmer F."/>
            <person name="Labrenz M."/>
            <person name="Spormann A.M."/>
            <person name="Op Den Camp H."/>
            <person name="Overmann J."/>
            <person name="Amann R."/>
            <person name="Jetten M.S.M."/>
            <person name="Mascher T."/>
            <person name="Medema M.H."/>
            <person name="Devos D.P."/>
            <person name="Kaster A.-K."/>
            <person name="Ovreas L."/>
            <person name="Rohde M."/>
            <person name="Galperin M.Y."/>
            <person name="Jogler C."/>
        </authorList>
    </citation>
    <scope>NUCLEOTIDE SEQUENCE [LARGE SCALE GENOMIC DNA]</scope>
    <source>
        <strain evidence="3 4">Pla100</strain>
    </source>
</reference>
<gene>
    <name evidence="3" type="ORF">Pla100_62070</name>
</gene>
<dbReference type="OrthoDB" id="9772170at2"/>
<organism evidence="3 4">
    <name type="scientific">Neorhodopirellula pilleata</name>
    <dbReference type="NCBI Taxonomy" id="2714738"/>
    <lineage>
        <taxon>Bacteria</taxon>
        <taxon>Pseudomonadati</taxon>
        <taxon>Planctomycetota</taxon>
        <taxon>Planctomycetia</taxon>
        <taxon>Pirellulales</taxon>
        <taxon>Pirellulaceae</taxon>
        <taxon>Neorhodopirellula</taxon>
    </lineage>
</organism>
<dbReference type="SUPFAM" id="SSF53448">
    <property type="entry name" value="Nucleotide-diphospho-sugar transferases"/>
    <property type="match status" value="1"/>
</dbReference>
<keyword evidence="3" id="KW-0328">Glycosyltransferase</keyword>
<feature type="region of interest" description="Disordered" evidence="1">
    <location>
        <begin position="1"/>
        <end position="21"/>
    </location>
</feature>
<comment type="caution">
    <text evidence="3">The sequence shown here is derived from an EMBL/GenBank/DDBJ whole genome shotgun (WGS) entry which is preliminary data.</text>
</comment>
<sequence length="270" mass="30827">MAEDPGNSPAPEDGDRSEPQSLELLTVVIPARDEEGCIAATVEHLHLELRLNNVPHEIVVVDDGSTDRTWGILQQMEARVPELKPIRNDGENGFGRAIIYGIDHSIGDAVVIMMADESDDCRDVVRYWNLLNEGWDCVFGSRFMKGGGVIDYPWLKLRVNRLANLFIKVIFRIKLNDTTNAFKAYRRTTLDGCRPFLSPHFNLTVELPLKSIVRGYTWTTIPITWRNRRSGVAKLKMKEMGSRYFFIVAYVWLERYFSRGDYVKAADSAR</sequence>
<dbReference type="EC" id="2.4.1.54" evidence="3"/>
<evidence type="ECO:0000259" key="2">
    <source>
        <dbReference type="Pfam" id="PF00535"/>
    </source>
</evidence>
<accession>A0A5C5ZFH7</accession>
<evidence type="ECO:0000256" key="1">
    <source>
        <dbReference type="SAM" id="MobiDB-lite"/>
    </source>
</evidence>
<dbReference type="Pfam" id="PF00535">
    <property type="entry name" value="Glycos_transf_2"/>
    <property type="match status" value="1"/>
</dbReference>
<dbReference type="RefSeq" id="WP_146582887.1">
    <property type="nucleotide sequence ID" value="NZ_SJPM01000043.1"/>
</dbReference>